<dbReference type="KEGG" id="bne:DA69_14135"/>
<name>A0A172Y979_9CAUL</name>
<accession>A0A172Y979</accession>
<evidence type="ECO:0000313" key="1">
    <source>
        <dbReference type="EMBL" id="ANF55768.1"/>
    </source>
</evidence>
<dbReference type="EMBL" id="CP015614">
    <property type="protein sequence ID" value="ANF55768.1"/>
    <property type="molecule type" value="Genomic_DNA"/>
</dbReference>
<dbReference type="AlphaFoldDB" id="A0A172Y979"/>
<reference evidence="1 2" key="1">
    <citation type="journal article" date="2014" name="Genome Announc.">
        <title>Genome Sequence of a Promising Hydrogen-Producing Facultative Anaerobic Bacterium, Brevundimonas naejangsanensis Strain B1.</title>
        <authorList>
            <person name="Su H."/>
            <person name="Zhang T."/>
            <person name="Bao M."/>
            <person name="Jiang Y."/>
            <person name="Wang Y."/>
            <person name="Tan T."/>
        </authorList>
    </citation>
    <scope>NUCLEOTIDE SEQUENCE [LARGE SCALE GENOMIC DNA]</scope>
    <source>
        <strain evidence="1 2">B1</strain>
    </source>
</reference>
<sequence length="118" mass="12644">MAPRGAWRRYLEIRKEADGARREPIRAEYPLVRKRRGCGEAPAGGLDGVMAFGLVHLVGQGDVQGVQDEGDAAVVGLAPPSLIGRDRQQHHARAGVQILAFVPIMQDIVRTLGGVAQA</sequence>
<organism evidence="1 2">
    <name type="scientific">Brevundimonas naejangsanensis</name>
    <dbReference type="NCBI Taxonomy" id="588932"/>
    <lineage>
        <taxon>Bacteria</taxon>
        <taxon>Pseudomonadati</taxon>
        <taxon>Pseudomonadota</taxon>
        <taxon>Alphaproteobacteria</taxon>
        <taxon>Caulobacterales</taxon>
        <taxon>Caulobacteraceae</taxon>
        <taxon>Brevundimonas</taxon>
    </lineage>
</organism>
<protein>
    <submittedName>
        <fullName evidence="1">Uncharacterized protein</fullName>
    </submittedName>
</protein>
<dbReference type="Proteomes" id="UP000077603">
    <property type="component" value="Chromosome"/>
</dbReference>
<proteinExistence type="predicted"/>
<gene>
    <name evidence="1" type="ORF">DA69_14135</name>
</gene>
<keyword evidence="2" id="KW-1185">Reference proteome</keyword>
<evidence type="ECO:0000313" key="2">
    <source>
        <dbReference type="Proteomes" id="UP000077603"/>
    </source>
</evidence>